<evidence type="ECO:0000313" key="7">
    <source>
        <dbReference type="Proteomes" id="UP000277204"/>
    </source>
</evidence>
<dbReference type="Pfam" id="PF00010">
    <property type="entry name" value="HLH"/>
    <property type="match status" value="1"/>
</dbReference>
<dbReference type="EMBL" id="UZAI01000192">
    <property type="protein sequence ID" value="VDO49742.1"/>
    <property type="molecule type" value="Genomic_DNA"/>
</dbReference>
<name>A0A183LAX4_9TREM</name>
<proteinExistence type="predicted"/>
<dbReference type="GO" id="GO:0005634">
    <property type="term" value="C:nucleus"/>
    <property type="evidence" value="ECO:0007669"/>
    <property type="project" value="UniProtKB-SubCell"/>
</dbReference>
<evidence type="ECO:0000313" key="6">
    <source>
        <dbReference type="EMBL" id="VDO49742.1"/>
    </source>
</evidence>
<reference evidence="6 7" key="1">
    <citation type="submission" date="2018-11" db="EMBL/GenBank/DDBJ databases">
        <authorList>
            <consortium name="Pathogen Informatics"/>
        </authorList>
    </citation>
    <scope>NUCLEOTIDE SEQUENCE [LARGE SCALE GENOMIC DNA]</scope>
    <source>
        <strain evidence="6 7">Zambia</strain>
    </source>
</reference>
<dbReference type="GO" id="GO:0046983">
    <property type="term" value="F:protein dimerization activity"/>
    <property type="evidence" value="ECO:0007669"/>
    <property type="project" value="InterPro"/>
</dbReference>
<evidence type="ECO:0000256" key="5">
    <source>
        <dbReference type="SAM" id="MobiDB-lite"/>
    </source>
</evidence>
<organism evidence="6 7">
    <name type="scientific">Schistosoma margrebowiei</name>
    <dbReference type="NCBI Taxonomy" id="48269"/>
    <lineage>
        <taxon>Eukaryota</taxon>
        <taxon>Metazoa</taxon>
        <taxon>Spiralia</taxon>
        <taxon>Lophotrochozoa</taxon>
        <taxon>Platyhelminthes</taxon>
        <taxon>Trematoda</taxon>
        <taxon>Digenea</taxon>
        <taxon>Strigeidida</taxon>
        <taxon>Schistosomatoidea</taxon>
        <taxon>Schistosomatidae</taxon>
        <taxon>Schistosoma</taxon>
    </lineage>
</organism>
<dbReference type="PROSITE" id="PS50888">
    <property type="entry name" value="BHLH"/>
    <property type="match status" value="1"/>
</dbReference>
<protein>
    <submittedName>
        <fullName evidence="6">Uncharacterized protein</fullName>
    </submittedName>
</protein>
<dbReference type="AlphaFoldDB" id="A0A183LAX4"/>
<dbReference type="Gene3D" id="4.10.280.10">
    <property type="entry name" value="Helix-loop-helix DNA-binding domain"/>
    <property type="match status" value="1"/>
</dbReference>
<keyword evidence="2" id="KW-0805">Transcription regulation</keyword>
<dbReference type="SUPFAM" id="SSF47459">
    <property type="entry name" value="HLH, helix-loop-helix DNA-binding domain"/>
    <property type="match status" value="1"/>
</dbReference>
<keyword evidence="4" id="KW-0539">Nucleus</keyword>
<dbReference type="InterPro" id="IPR050370">
    <property type="entry name" value="HES_HEY"/>
</dbReference>
<accession>A0A183LAX4</accession>
<feature type="compositionally biased region" description="Polar residues" evidence="5">
    <location>
        <begin position="1"/>
        <end position="14"/>
    </location>
</feature>
<dbReference type="InterPro" id="IPR036638">
    <property type="entry name" value="HLH_DNA-bd_sf"/>
</dbReference>
<evidence type="ECO:0000256" key="2">
    <source>
        <dbReference type="ARBA" id="ARBA00023015"/>
    </source>
</evidence>
<keyword evidence="7" id="KW-1185">Reference proteome</keyword>
<sequence length="80" mass="9225">MVKGRNTTNNNITEDSMDDFGGDDPGSPYTSGTDRKRRRGVIEKRRRDRINCSLADLKRLVPDSNHKPVSNSFRIEKIYR</sequence>
<feature type="region of interest" description="Disordered" evidence="5">
    <location>
        <begin position="1"/>
        <end position="44"/>
    </location>
</feature>
<comment type="subcellular location">
    <subcellularLocation>
        <location evidence="1">Nucleus</location>
    </subcellularLocation>
</comment>
<dbReference type="Proteomes" id="UP000277204">
    <property type="component" value="Unassembled WGS sequence"/>
</dbReference>
<dbReference type="InterPro" id="IPR011598">
    <property type="entry name" value="bHLH_dom"/>
</dbReference>
<keyword evidence="3" id="KW-0804">Transcription</keyword>
<evidence type="ECO:0000256" key="3">
    <source>
        <dbReference type="ARBA" id="ARBA00023163"/>
    </source>
</evidence>
<dbReference type="STRING" id="48269.A0A183LAX4"/>
<gene>
    <name evidence="6" type="ORF">SMRZ_LOCUS949</name>
</gene>
<evidence type="ECO:0000256" key="4">
    <source>
        <dbReference type="ARBA" id="ARBA00023242"/>
    </source>
</evidence>
<dbReference type="PANTHER" id="PTHR10985">
    <property type="entry name" value="BASIC HELIX-LOOP-HELIX TRANSCRIPTION FACTOR, HES-RELATED"/>
    <property type="match status" value="1"/>
</dbReference>
<evidence type="ECO:0000256" key="1">
    <source>
        <dbReference type="ARBA" id="ARBA00004123"/>
    </source>
</evidence>